<keyword evidence="6" id="KW-0378">Hydrolase</keyword>
<dbReference type="Pfam" id="PF00503">
    <property type="entry name" value="G-alpha"/>
    <property type="match status" value="1"/>
</dbReference>
<proteinExistence type="inferred from homology"/>
<feature type="binding site" evidence="10">
    <location>
        <begin position="199"/>
        <end position="205"/>
    </location>
    <ligand>
        <name>GTP</name>
        <dbReference type="ChEBI" id="CHEBI:37565"/>
    </ligand>
</feature>
<dbReference type="FunFam" id="3.40.50.300:FF:000051">
    <property type="entry name" value="Guanine nucleotide-binding protein subunit alpha"/>
    <property type="match status" value="1"/>
</dbReference>
<dbReference type="PROSITE" id="PS51882">
    <property type="entry name" value="G_ALPHA"/>
    <property type="match status" value="1"/>
</dbReference>
<dbReference type="Proteomes" id="UP000635477">
    <property type="component" value="Unassembled WGS sequence"/>
</dbReference>
<dbReference type="AlphaFoldDB" id="A0A8H4UQJ3"/>
<evidence type="ECO:0000256" key="2">
    <source>
        <dbReference type="ARBA" id="ARBA00007976"/>
    </source>
</evidence>
<evidence type="ECO:0000256" key="10">
    <source>
        <dbReference type="PIRSR" id="PIRSR601019-1"/>
    </source>
</evidence>
<name>A0A8H4UQJ3_9HYPO</name>
<feature type="binding site" evidence="10">
    <location>
        <begin position="43"/>
        <end position="48"/>
    </location>
    <ligand>
        <name>GTP</name>
        <dbReference type="ChEBI" id="CHEBI:37565"/>
    </ligand>
</feature>
<feature type="binding site" evidence="11">
    <location>
        <position position="47"/>
    </location>
    <ligand>
        <name>Mg(2+)</name>
        <dbReference type="ChEBI" id="CHEBI:18420"/>
    </ligand>
</feature>
<organism evidence="12 13">
    <name type="scientific">Fusarium zealandicum</name>
    <dbReference type="NCBI Taxonomy" id="1053134"/>
    <lineage>
        <taxon>Eukaryota</taxon>
        <taxon>Fungi</taxon>
        <taxon>Dikarya</taxon>
        <taxon>Ascomycota</taxon>
        <taxon>Pezizomycotina</taxon>
        <taxon>Sordariomycetes</taxon>
        <taxon>Hypocreomycetidae</taxon>
        <taxon>Hypocreales</taxon>
        <taxon>Nectriaceae</taxon>
        <taxon>Fusarium</taxon>
        <taxon>Fusarium staphyleae species complex</taxon>
    </lineage>
</organism>
<dbReference type="GO" id="GO:0000750">
    <property type="term" value="P:pheromone-dependent signal transduction involved in conjugation with cellular fusion"/>
    <property type="evidence" value="ECO:0007669"/>
    <property type="project" value="TreeGrafter"/>
</dbReference>
<dbReference type="InterPro" id="IPR002975">
    <property type="entry name" value="Fungi_Gprotein_alpha"/>
</dbReference>
<dbReference type="InterPro" id="IPR027417">
    <property type="entry name" value="P-loop_NTPase"/>
</dbReference>
<dbReference type="PANTHER" id="PTHR10218:SF242">
    <property type="entry name" value="GUANINE NUCLEOTIDE-BINDING PROTEIN ALPHA-1 SUBUNIT"/>
    <property type="match status" value="1"/>
</dbReference>
<feature type="binding site" evidence="10">
    <location>
        <position position="351"/>
    </location>
    <ligand>
        <name>GTP</name>
        <dbReference type="ChEBI" id="CHEBI:37565"/>
    </ligand>
</feature>
<keyword evidence="7 11" id="KW-0460">Magnesium</keyword>
<dbReference type="GO" id="GO:0001664">
    <property type="term" value="F:G protein-coupled receptor binding"/>
    <property type="evidence" value="ECO:0007669"/>
    <property type="project" value="InterPro"/>
</dbReference>
<keyword evidence="4 11" id="KW-0479">Metal-binding</keyword>
<evidence type="ECO:0000256" key="4">
    <source>
        <dbReference type="ARBA" id="ARBA00022723"/>
    </source>
</evidence>
<keyword evidence="13" id="KW-1185">Reference proteome</keyword>
<feature type="binding site" evidence="10">
    <location>
        <begin position="293"/>
        <end position="296"/>
    </location>
    <ligand>
        <name>GTP</name>
        <dbReference type="ChEBI" id="CHEBI:37565"/>
    </ligand>
</feature>
<dbReference type="Gene3D" id="3.40.50.300">
    <property type="entry name" value="P-loop containing nucleotide triphosphate hydrolases"/>
    <property type="match status" value="1"/>
</dbReference>
<evidence type="ECO:0000313" key="12">
    <source>
        <dbReference type="EMBL" id="KAF4981288.1"/>
    </source>
</evidence>
<dbReference type="OrthoDB" id="5817230at2759"/>
<comment type="subunit">
    <text evidence="3">G proteins are composed of 3 units; alpha, beta and gamma. The alpha chain contains the guanine nucleotide binding site.</text>
</comment>
<reference evidence="12" key="2">
    <citation type="submission" date="2020-05" db="EMBL/GenBank/DDBJ databases">
        <authorList>
            <person name="Kim H.-S."/>
            <person name="Proctor R.H."/>
            <person name="Brown D.W."/>
        </authorList>
    </citation>
    <scope>NUCLEOTIDE SEQUENCE</scope>
    <source>
        <strain evidence="12">NRRL 22465</strain>
    </source>
</reference>
<dbReference type="EMBL" id="JABEYC010000175">
    <property type="protein sequence ID" value="KAF4981288.1"/>
    <property type="molecule type" value="Genomic_DNA"/>
</dbReference>
<sequence>MCFGSRDKGDRTVARSRDIDRQIRQDEKRLSKEVKLLLLGAGESGKSTVLKQMKLIYSQGFSKNEKLEWKPVIFSNIVQSFKVISEAMHEHGIEFDDHENEASLSKFLDSVSTNATRPWALGRILKHMAHLLVEHEISPHERMPLDFLDPVKSLWADKGVRAAISMGNEYALHDNLTYFVEEIDRIWAEDYVPNDQDLLRSRLRTTGITETIFDLGQLSYRMFDVGGQRSERKKWIHCFENVNCLLFLVAISGYDQCLVEDKDGNQMNEGLMLWESIANSHWFTKSALILFLNKMDLFKQKLPKSPITDHGFTDYHGPKDDYKAASKYFLDKFKALNRNTDKEIYGHFTNATDTNLLKITMASVQDMIIQRNLKQLIL</sequence>
<keyword evidence="8 10" id="KW-0342">GTP-binding</keyword>
<evidence type="ECO:0008006" key="14">
    <source>
        <dbReference type="Google" id="ProtNLM"/>
    </source>
</evidence>
<dbReference type="PRINTS" id="PR00318">
    <property type="entry name" value="GPROTEINA"/>
</dbReference>
<dbReference type="GO" id="GO:0003924">
    <property type="term" value="F:GTPase activity"/>
    <property type="evidence" value="ECO:0007669"/>
    <property type="project" value="InterPro"/>
</dbReference>
<reference evidence="12" key="1">
    <citation type="journal article" date="2020" name="BMC Genomics">
        <title>Correction to: Identification and distribution of gene clusters required for synthesis of sphingolipid metabolism inhibitors in diverse species of the filamentous fungus Fusarium.</title>
        <authorList>
            <person name="Kim H.S."/>
            <person name="Lohmar J.M."/>
            <person name="Busman M."/>
            <person name="Brown D.W."/>
            <person name="Naumann T.A."/>
            <person name="Divon H.H."/>
            <person name="Lysoe E."/>
            <person name="Uhlig S."/>
            <person name="Proctor R.H."/>
        </authorList>
    </citation>
    <scope>NUCLEOTIDE SEQUENCE</scope>
    <source>
        <strain evidence="12">NRRL 22465</strain>
    </source>
</reference>
<dbReference type="FunFam" id="3.40.50.300:FF:000692">
    <property type="entry name" value="Guanine nucleotide-binding protein subunit alpha"/>
    <property type="match status" value="1"/>
</dbReference>
<dbReference type="SUPFAM" id="SSF52540">
    <property type="entry name" value="P-loop containing nucleoside triphosphate hydrolases"/>
    <property type="match status" value="1"/>
</dbReference>
<evidence type="ECO:0000256" key="9">
    <source>
        <dbReference type="ARBA" id="ARBA00023224"/>
    </source>
</evidence>
<dbReference type="GO" id="GO:0005737">
    <property type="term" value="C:cytoplasm"/>
    <property type="evidence" value="ECO:0007669"/>
    <property type="project" value="TreeGrafter"/>
</dbReference>
<dbReference type="Gene3D" id="1.10.400.10">
    <property type="entry name" value="GI Alpha 1, domain 2-like"/>
    <property type="match status" value="1"/>
</dbReference>
<dbReference type="GO" id="GO:0007186">
    <property type="term" value="P:G protein-coupled receptor signaling pathway"/>
    <property type="evidence" value="ECO:0007669"/>
    <property type="project" value="InterPro"/>
</dbReference>
<keyword evidence="5 10" id="KW-0547">Nucleotide-binding</keyword>
<comment type="cofactor">
    <cofactor evidence="1">
        <name>Mg(2+)</name>
        <dbReference type="ChEBI" id="CHEBI:18420"/>
    </cofactor>
</comment>
<gene>
    <name evidence="12" type="ORF">FZEAL_2865</name>
</gene>
<dbReference type="SUPFAM" id="SSF47895">
    <property type="entry name" value="Transducin (alpha subunit), insertion domain"/>
    <property type="match status" value="1"/>
</dbReference>
<dbReference type="GO" id="GO:0046872">
    <property type="term" value="F:metal ion binding"/>
    <property type="evidence" value="ECO:0007669"/>
    <property type="project" value="UniProtKB-KW"/>
</dbReference>
<evidence type="ECO:0000256" key="1">
    <source>
        <dbReference type="ARBA" id="ARBA00001946"/>
    </source>
</evidence>
<dbReference type="SMART" id="SM00275">
    <property type="entry name" value="G_alpha"/>
    <property type="match status" value="1"/>
</dbReference>
<accession>A0A8H4UQJ3</accession>
<evidence type="ECO:0000256" key="11">
    <source>
        <dbReference type="PIRSR" id="PIRSR601019-2"/>
    </source>
</evidence>
<evidence type="ECO:0000256" key="6">
    <source>
        <dbReference type="ARBA" id="ARBA00022801"/>
    </source>
</evidence>
<dbReference type="GO" id="GO:0005834">
    <property type="term" value="C:heterotrimeric G-protein complex"/>
    <property type="evidence" value="ECO:0007669"/>
    <property type="project" value="InterPro"/>
</dbReference>
<dbReference type="InterPro" id="IPR011025">
    <property type="entry name" value="GproteinA_insert"/>
</dbReference>
<evidence type="ECO:0000256" key="7">
    <source>
        <dbReference type="ARBA" id="ARBA00022842"/>
    </source>
</evidence>
<dbReference type="PANTHER" id="PTHR10218">
    <property type="entry name" value="GTP-BINDING PROTEIN ALPHA SUBUNIT"/>
    <property type="match status" value="1"/>
</dbReference>
<evidence type="ECO:0000313" key="13">
    <source>
        <dbReference type="Proteomes" id="UP000635477"/>
    </source>
</evidence>
<evidence type="ECO:0000256" key="8">
    <source>
        <dbReference type="ARBA" id="ARBA00023134"/>
    </source>
</evidence>
<feature type="binding site" evidence="11">
    <location>
        <position position="205"/>
    </location>
    <ligand>
        <name>Mg(2+)</name>
        <dbReference type="ChEBI" id="CHEBI:18420"/>
    </ligand>
</feature>
<dbReference type="InterPro" id="IPR001019">
    <property type="entry name" value="Gprotein_alpha_su"/>
</dbReference>
<dbReference type="PRINTS" id="PR01241">
    <property type="entry name" value="GPROTEINAFNG"/>
</dbReference>
<dbReference type="CDD" id="cd00066">
    <property type="entry name" value="G-alpha"/>
    <property type="match status" value="1"/>
</dbReference>
<evidence type="ECO:0000256" key="5">
    <source>
        <dbReference type="ARBA" id="ARBA00022741"/>
    </source>
</evidence>
<keyword evidence="9" id="KW-0807">Transducer</keyword>
<dbReference type="GO" id="GO:0005525">
    <property type="term" value="F:GTP binding"/>
    <property type="evidence" value="ECO:0007669"/>
    <property type="project" value="UniProtKB-KW"/>
</dbReference>
<dbReference type="GO" id="GO:0031683">
    <property type="term" value="F:G-protein beta/gamma-subunit complex binding"/>
    <property type="evidence" value="ECO:0007669"/>
    <property type="project" value="InterPro"/>
</dbReference>
<comment type="caution">
    <text evidence="12">The sequence shown here is derived from an EMBL/GenBank/DDBJ whole genome shotgun (WGS) entry which is preliminary data.</text>
</comment>
<evidence type="ECO:0000256" key="3">
    <source>
        <dbReference type="ARBA" id="ARBA00011356"/>
    </source>
</evidence>
<protein>
    <recommendedName>
        <fullName evidence="14">Guanine nucleotide-binding protein alpha-2 subunit</fullName>
    </recommendedName>
</protein>
<comment type="similarity">
    <text evidence="2">Belongs to the G-alpha family. G(q) subfamily.</text>
</comment>
<feature type="binding site" evidence="10">
    <location>
        <begin position="224"/>
        <end position="228"/>
    </location>
    <ligand>
        <name>GTP</name>
        <dbReference type="ChEBI" id="CHEBI:37565"/>
    </ligand>
</feature>